<comment type="subcellular location">
    <subcellularLocation>
        <location evidence="1">Membrane</location>
        <topology evidence="1">Multi-pass membrane protein</topology>
    </subcellularLocation>
</comment>
<evidence type="ECO:0000256" key="2">
    <source>
        <dbReference type="ARBA" id="ARBA00022448"/>
    </source>
</evidence>
<feature type="transmembrane region" description="Helical" evidence="9">
    <location>
        <begin position="389"/>
        <end position="409"/>
    </location>
</feature>
<evidence type="ECO:0000256" key="6">
    <source>
        <dbReference type="ARBA" id="ARBA00023136"/>
    </source>
</evidence>
<dbReference type="SUPFAM" id="SSF81324">
    <property type="entry name" value="Voltage-gated potassium channels"/>
    <property type="match status" value="2"/>
</dbReference>
<evidence type="ECO:0000259" key="10">
    <source>
        <dbReference type="Pfam" id="PF07885"/>
    </source>
</evidence>
<protein>
    <submittedName>
        <fullName evidence="11">Voltage-gated potassium channel</fullName>
    </submittedName>
</protein>
<dbReference type="Pfam" id="PF07885">
    <property type="entry name" value="Ion_trans_2"/>
    <property type="match status" value="2"/>
</dbReference>
<evidence type="ECO:0000256" key="7">
    <source>
        <dbReference type="ARBA" id="ARBA00023303"/>
    </source>
</evidence>
<dbReference type="RefSeq" id="XP_033651178.1">
    <property type="nucleotide sequence ID" value="XM_033793252.1"/>
</dbReference>
<feature type="transmembrane region" description="Helical" evidence="9">
    <location>
        <begin position="135"/>
        <end position="156"/>
    </location>
</feature>
<evidence type="ECO:0000256" key="5">
    <source>
        <dbReference type="ARBA" id="ARBA00023065"/>
    </source>
</evidence>
<dbReference type="Proteomes" id="UP000800097">
    <property type="component" value="Unassembled WGS sequence"/>
</dbReference>
<organism evidence="11 12">
    <name type="scientific">Westerdykella ornata</name>
    <dbReference type="NCBI Taxonomy" id="318751"/>
    <lineage>
        <taxon>Eukaryota</taxon>
        <taxon>Fungi</taxon>
        <taxon>Dikarya</taxon>
        <taxon>Ascomycota</taxon>
        <taxon>Pezizomycotina</taxon>
        <taxon>Dothideomycetes</taxon>
        <taxon>Pleosporomycetidae</taxon>
        <taxon>Pleosporales</taxon>
        <taxon>Sporormiaceae</taxon>
        <taxon>Westerdykella</taxon>
    </lineage>
</organism>
<feature type="domain" description="Potassium channel" evidence="10">
    <location>
        <begin position="371"/>
        <end position="445"/>
    </location>
</feature>
<dbReference type="GeneID" id="54546427"/>
<feature type="transmembrane region" description="Helical" evidence="9">
    <location>
        <begin position="267"/>
        <end position="290"/>
    </location>
</feature>
<evidence type="ECO:0000256" key="8">
    <source>
        <dbReference type="SAM" id="MobiDB-lite"/>
    </source>
</evidence>
<feature type="region of interest" description="Disordered" evidence="8">
    <location>
        <begin position="577"/>
        <end position="597"/>
    </location>
</feature>
<keyword evidence="4 9" id="KW-1133">Transmembrane helix</keyword>
<evidence type="ECO:0000256" key="1">
    <source>
        <dbReference type="ARBA" id="ARBA00004141"/>
    </source>
</evidence>
<reference evidence="11" key="1">
    <citation type="journal article" date="2020" name="Stud. Mycol.">
        <title>101 Dothideomycetes genomes: a test case for predicting lifestyles and emergence of pathogens.</title>
        <authorList>
            <person name="Haridas S."/>
            <person name="Albert R."/>
            <person name="Binder M."/>
            <person name="Bloem J."/>
            <person name="Labutti K."/>
            <person name="Salamov A."/>
            <person name="Andreopoulos B."/>
            <person name="Baker S."/>
            <person name="Barry K."/>
            <person name="Bills G."/>
            <person name="Bluhm B."/>
            <person name="Cannon C."/>
            <person name="Castanera R."/>
            <person name="Culley D."/>
            <person name="Daum C."/>
            <person name="Ezra D."/>
            <person name="Gonzalez J."/>
            <person name="Henrissat B."/>
            <person name="Kuo A."/>
            <person name="Liang C."/>
            <person name="Lipzen A."/>
            <person name="Lutzoni F."/>
            <person name="Magnuson J."/>
            <person name="Mondo S."/>
            <person name="Nolan M."/>
            <person name="Ohm R."/>
            <person name="Pangilinan J."/>
            <person name="Park H.-J."/>
            <person name="Ramirez L."/>
            <person name="Alfaro M."/>
            <person name="Sun H."/>
            <person name="Tritt A."/>
            <person name="Yoshinaga Y."/>
            <person name="Zwiers L.-H."/>
            <person name="Turgeon B."/>
            <person name="Goodwin S."/>
            <person name="Spatafora J."/>
            <person name="Crous P."/>
            <person name="Grigoriev I."/>
        </authorList>
    </citation>
    <scope>NUCLEOTIDE SEQUENCE</scope>
    <source>
        <strain evidence="11">CBS 379.55</strain>
    </source>
</reference>
<keyword evidence="5" id="KW-0406">Ion transport</keyword>
<evidence type="ECO:0000256" key="4">
    <source>
        <dbReference type="ARBA" id="ARBA00022989"/>
    </source>
</evidence>
<evidence type="ECO:0000256" key="3">
    <source>
        <dbReference type="ARBA" id="ARBA00022692"/>
    </source>
</evidence>
<keyword evidence="3 9" id="KW-0812">Transmembrane</keyword>
<dbReference type="InterPro" id="IPR013099">
    <property type="entry name" value="K_chnl_dom"/>
</dbReference>
<keyword evidence="7 11" id="KW-0407">Ion channel</keyword>
<evidence type="ECO:0000313" key="12">
    <source>
        <dbReference type="Proteomes" id="UP000800097"/>
    </source>
</evidence>
<feature type="compositionally biased region" description="Basic and acidic residues" evidence="8">
    <location>
        <begin position="10"/>
        <end position="34"/>
    </location>
</feature>
<gene>
    <name evidence="11" type="ORF">EI97DRAFT_147998</name>
</gene>
<feature type="transmembrane region" description="Helical" evidence="9">
    <location>
        <begin position="210"/>
        <end position="231"/>
    </location>
</feature>
<name>A0A6A6JEN7_WESOR</name>
<feature type="transmembrane region" description="Helical" evidence="9">
    <location>
        <begin position="360"/>
        <end position="383"/>
    </location>
</feature>
<accession>A0A6A6JEN7</accession>
<feature type="region of interest" description="Disordered" evidence="8">
    <location>
        <begin position="1"/>
        <end position="34"/>
    </location>
</feature>
<dbReference type="Gene3D" id="1.10.287.70">
    <property type="match status" value="2"/>
</dbReference>
<proteinExistence type="predicted"/>
<dbReference type="AlphaFoldDB" id="A0A6A6JEN7"/>
<dbReference type="PANTHER" id="PTHR11003">
    <property type="entry name" value="POTASSIUM CHANNEL, SUBFAMILY K"/>
    <property type="match status" value="1"/>
</dbReference>
<feature type="compositionally biased region" description="Polar residues" evidence="8">
    <location>
        <begin position="674"/>
        <end position="684"/>
    </location>
</feature>
<sequence length="705" mass="79964">MSHVDPGLDEPMRQAEKDVERNDNQPTEDQAKKEEEVYLDPGRWWLASTAFPLIAGTFGPISNAFSICALAIKWRVYIPPDTNEAHGQPLADPKWLTAINAISLAFALVANIALSLSMARRLSFGIAQAIIISGWYIASFLLIGLVAACSTSMFLLQPKTDHALTQAYYYGIIAAALYFIIASMMVMTTIGAYTGHYRKGFKLTSSQRTLMLQTIMFMVYLLLGALVYSHIEGWPFLDALFWAEFTLLTVGLGGEFVPLTHSGRGLLFPYAIAGIVMLGLVVGSVRSLALERGKQKMSARLLEMRRESVIRSLDNHEGSVKLGAFEKIKVKQPLSERERREEEFKIMRRVQRKADKRRRYYALAMSSLAACLLWCLGAMVFWFSEKPQGWSYFVSLYFTYTTLLTIGYGDYTPQSNSAKPFFVFWTLLAVPTLTILISNMGDTVIQAFEDLTIWLGSITVLPDEGGFQALKVGFQRLREGKLYKSPDNEDEKNQGSAEEIILDRLARHMEEEEIEEAEEAETELDSLERDIRFYHFVLAKEIRALMKDVSMSPPKEYTYHEWAYFLLLLGQDESDASHHTRPGLKHTILPHEPDLGTAEGVEHENRWSWLGIRSPLMSNQSEAQWLLERLTMTLELEMRKMQPANRKEAELNPPPISMRDFRSKHRKSDPHSPSHPQSKSTSKSLGPDKLLDQGVSRAEVRRRHG</sequence>
<feature type="transmembrane region" description="Helical" evidence="9">
    <location>
        <begin position="421"/>
        <end position="441"/>
    </location>
</feature>
<dbReference type="InterPro" id="IPR003280">
    <property type="entry name" value="2pore_dom_K_chnl"/>
</dbReference>
<dbReference type="GO" id="GO:0022841">
    <property type="term" value="F:potassium ion leak channel activity"/>
    <property type="evidence" value="ECO:0007669"/>
    <property type="project" value="TreeGrafter"/>
</dbReference>
<feature type="region of interest" description="Disordered" evidence="8">
    <location>
        <begin position="642"/>
        <end position="705"/>
    </location>
</feature>
<keyword evidence="6 9" id="KW-0472">Membrane</keyword>
<evidence type="ECO:0000313" key="11">
    <source>
        <dbReference type="EMBL" id="KAF2273639.1"/>
    </source>
</evidence>
<feature type="transmembrane region" description="Helical" evidence="9">
    <location>
        <begin position="168"/>
        <end position="190"/>
    </location>
</feature>
<dbReference type="GO" id="GO:0005886">
    <property type="term" value="C:plasma membrane"/>
    <property type="evidence" value="ECO:0007669"/>
    <property type="project" value="TreeGrafter"/>
</dbReference>
<evidence type="ECO:0000256" key="9">
    <source>
        <dbReference type="SAM" id="Phobius"/>
    </source>
</evidence>
<dbReference type="GO" id="GO:0030322">
    <property type="term" value="P:stabilization of membrane potential"/>
    <property type="evidence" value="ECO:0007669"/>
    <property type="project" value="TreeGrafter"/>
</dbReference>
<feature type="domain" description="Potassium channel" evidence="10">
    <location>
        <begin position="215"/>
        <end position="287"/>
    </location>
</feature>
<dbReference type="GO" id="GO:0015271">
    <property type="term" value="F:outward rectifier potassium channel activity"/>
    <property type="evidence" value="ECO:0007669"/>
    <property type="project" value="TreeGrafter"/>
</dbReference>
<dbReference type="OrthoDB" id="297496at2759"/>
<keyword evidence="2" id="KW-0813">Transport</keyword>
<keyword evidence="12" id="KW-1185">Reference proteome</keyword>
<feature type="transmembrane region" description="Helical" evidence="9">
    <location>
        <begin position="95"/>
        <end position="114"/>
    </location>
</feature>
<dbReference type="EMBL" id="ML986508">
    <property type="protein sequence ID" value="KAF2273639.1"/>
    <property type="molecule type" value="Genomic_DNA"/>
</dbReference>
<dbReference type="PANTHER" id="PTHR11003:SF301">
    <property type="entry name" value="POTASSIUM CHANNEL PROTEIN"/>
    <property type="match status" value="1"/>
</dbReference>